<organism evidence="2 3">
    <name type="scientific">Acanthoscelides obtectus</name>
    <name type="common">Bean weevil</name>
    <name type="synonym">Bruchus obtectus</name>
    <dbReference type="NCBI Taxonomy" id="200917"/>
    <lineage>
        <taxon>Eukaryota</taxon>
        <taxon>Metazoa</taxon>
        <taxon>Ecdysozoa</taxon>
        <taxon>Arthropoda</taxon>
        <taxon>Hexapoda</taxon>
        <taxon>Insecta</taxon>
        <taxon>Pterygota</taxon>
        <taxon>Neoptera</taxon>
        <taxon>Endopterygota</taxon>
        <taxon>Coleoptera</taxon>
        <taxon>Polyphaga</taxon>
        <taxon>Cucujiformia</taxon>
        <taxon>Chrysomeloidea</taxon>
        <taxon>Chrysomelidae</taxon>
        <taxon>Bruchinae</taxon>
        <taxon>Bruchini</taxon>
        <taxon>Acanthoscelides</taxon>
    </lineage>
</organism>
<keyword evidence="3" id="KW-1185">Reference proteome</keyword>
<evidence type="ECO:0000313" key="2">
    <source>
        <dbReference type="EMBL" id="CAH1958802.1"/>
    </source>
</evidence>
<evidence type="ECO:0000313" key="3">
    <source>
        <dbReference type="Proteomes" id="UP001152888"/>
    </source>
</evidence>
<protein>
    <submittedName>
        <fullName evidence="2">Uncharacterized protein</fullName>
    </submittedName>
</protein>
<feature type="region of interest" description="Disordered" evidence="1">
    <location>
        <begin position="14"/>
        <end position="68"/>
    </location>
</feature>
<sequence>MDLSSCASWLSCLTSDSDSSATAGAGERRAAVTEASDPQDGGITSVVTSGPGPSPASTNSCTDDVVPPPKNCYRLVVLGRSISISYRQRSGRRISLFWMYEVRHG</sequence>
<comment type="caution">
    <text evidence="2">The sequence shown here is derived from an EMBL/GenBank/DDBJ whole genome shotgun (WGS) entry which is preliminary data.</text>
</comment>
<dbReference type="Proteomes" id="UP001152888">
    <property type="component" value="Unassembled WGS sequence"/>
</dbReference>
<gene>
    <name evidence="2" type="ORF">ACAOBT_LOCUS2858</name>
</gene>
<dbReference type="AlphaFoldDB" id="A0A9P0NZ60"/>
<feature type="compositionally biased region" description="Low complexity" evidence="1">
    <location>
        <begin position="14"/>
        <end position="25"/>
    </location>
</feature>
<name>A0A9P0NZ60_ACAOB</name>
<evidence type="ECO:0000256" key="1">
    <source>
        <dbReference type="SAM" id="MobiDB-lite"/>
    </source>
</evidence>
<dbReference type="OrthoDB" id="265044at2759"/>
<dbReference type="EMBL" id="CAKOFQ010006679">
    <property type="protein sequence ID" value="CAH1958802.1"/>
    <property type="molecule type" value="Genomic_DNA"/>
</dbReference>
<proteinExistence type="predicted"/>
<accession>A0A9P0NZ60</accession>
<reference evidence="2" key="1">
    <citation type="submission" date="2022-03" db="EMBL/GenBank/DDBJ databases">
        <authorList>
            <person name="Sayadi A."/>
        </authorList>
    </citation>
    <scope>NUCLEOTIDE SEQUENCE</scope>
</reference>